<keyword evidence="3" id="KW-1185">Reference proteome</keyword>
<dbReference type="SMART" id="SM00860">
    <property type="entry name" value="SMI1_KNR4"/>
    <property type="match status" value="1"/>
</dbReference>
<dbReference type="RefSeq" id="WP_341696431.1">
    <property type="nucleotide sequence ID" value="NZ_JBBYHR010000003.1"/>
</dbReference>
<name>A0ABU9HW49_9FLAO</name>
<dbReference type="InterPro" id="IPR037883">
    <property type="entry name" value="Knr4/Smi1-like_sf"/>
</dbReference>
<evidence type="ECO:0000259" key="1">
    <source>
        <dbReference type="SMART" id="SM00860"/>
    </source>
</evidence>
<dbReference type="SUPFAM" id="SSF160631">
    <property type="entry name" value="SMI1/KNR4-like"/>
    <property type="match status" value="1"/>
</dbReference>
<organism evidence="2 3">
    <name type="scientific">Flavobacterium arundinis</name>
    <dbReference type="NCBI Taxonomy" id="3139143"/>
    <lineage>
        <taxon>Bacteria</taxon>
        <taxon>Pseudomonadati</taxon>
        <taxon>Bacteroidota</taxon>
        <taxon>Flavobacteriia</taxon>
        <taxon>Flavobacteriales</taxon>
        <taxon>Flavobacteriaceae</taxon>
        <taxon>Flavobacterium</taxon>
    </lineage>
</organism>
<dbReference type="Pfam" id="PF14568">
    <property type="entry name" value="SUKH_6"/>
    <property type="match status" value="1"/>
</dbReference>
<gene>
    <name evidence="2" type="ORF">AAEO56_07610</name>
</gene>
<dbReference type="InterPro" id="IPR018958">
    <property type="entry name" value="Knr4/Smi1-like_dom"/>
</dbReference>
<proteinExistence type="predicted"/>
<dbReference type="Gene3D" id="3.40.1580.10">
    <property type="entry name" value="SMI1/KNR4-like"/>
    <property type="match status" value="1"/>
</dbReference>
<evidence type="ECO:0000313" key="2">
    <source>
        <dbReference type="EMBL" id="MEL1244120.1"/>
    </source>
</evidence>
<comment type="caution">
    <text evidence="2">The sequence shown here is derived from an EMBL/GenBank/DDBJ whole genome shotgun (WGS) entry which is preliminary data.</text>
</comment>
<accession>A0ABU9HW49</accession>
<evidence type="ECO:0000313" key="3">
    <source>
        <dbReference type="Proteomes" id="UP001464555"/>
    </source>
</evidence>
<dbReference type="Proteomes" id="UP001464555">
    <property type="component" value="Unassembled WGS sequence"/>
</dbReference>
<sequence length="140" mass="16093">MDEIIAMLIHTGAALKPMKEDEIERMEKHAGRKFPKTYRKFLSTMSKGAGKFMRGSDVFYDRIDGLKDGANELLEEDGLPHLSDDCFVFWMHQGYQIAFFKFDEGDDPTVYYFFEGSKDFTTENSFTGFLRAQLTISGDI</sequence>
<protein>
    <submittedName>
        <fullName evidence="2">SMI1/KNR4 family protein</fullName>
    </submittedName>
</protein>
<dbReference type="EMBL" id="JBBYHR010000003">
    <property type="protein sequence ID" value="MEL1244120.1"/>
    <property type="molecule type" value="Genomic_DNA"/>
</dbReference>
<reference evidence="2 3" key="1">
    <citation type="submission" date="2024-04" db="EMBL/GenBank/DDBJ databases">
        <title>Flavobacterium sp. DGU11 16S ribosomal RNA gene Genome sequencing and assembly.</title>
        <authorList>
            <person name="Park S."/>
        </authorList>
    </citation>
    <scope>NUCLEOTIDE SEQUENCE [LARGE SCALE GENOMIC DNA]</scope>
    <source>
        <strain evidence="2 3">DGU11</strain>
    </source>
</reference>
<feature type="domain" description="Knr4/Smi1-like" evidence="1">
    <location>
        <begin position="17"/>
        <end position="132"/>
    </location>
</feature>